<sequence length="64" mass="7221">MLGIVGGIFILGFLRWLGLDLSLVHVYYKVFGEPNAVSLTIVALFSLLICYFIVHWAYKKSVKS</sequence>
<keyword evidence="3" id="KW-1185">Reference proteome</keyword>
<dbReference type="EMBL" id="BMEY01000003">
    <property type="protein sequence ID" value="GGA66289.1"/>
    <property type="molecule type" value="Genomic_DNA"/>
</dbReference>
<evidence type="ECO:0000313" key="2">
    <source>
        <dbReference type="EMBL" id="GGA66289.1"/>
    </source>
</evidence>
<dbReference type="RefSeq" id="WP_188383367.1">
    <property type="nucleotide sequence ID" value="NZ_BMEY01000003.1"/>
</dbReference>
<feature type="transmembrane region" description="Helical" evidence="1">
    <location>
        <begin position="7"/>
        <end position="30"/>
    </location>
</feature>
<evidence type="ECO:0000313" key="3">
    <source>
        <dbReference type="Proteomes" id="UP000613512"/>
    </source>
</evidence>
<keyword evidence="1" id="KW-0812">Transmembrane</keyword>
<feature type="transmembrane region" description="Helical" evidence="1">
    <location>
        <begin position="36"/>
        <end position="58"/>
    </location>
</feature>
<reference evidence="2" key="2">
    <citation type="submission" date="2020-09" db="EMBL/GenBank/DDBJ databases">
        <authorList>
            <person name="Sun Q."/>
            <person name="Zhou Y."/>
        </authorList>
    </citation>
    <scope>NUCLEOTIDE SEQUENCE</scope>
    <source>
        <strain evidence="2">CGMCC 1.12408</strain>
    </source>
</reference>
<keyword evidence="1" id="KW-0472">Membrane</keyword>
<accession>A0A916RQG9</accession>
<gene>
    <name evidence="2" type="ORF">GCM10008025_07630</name>
</gene>
<evidence type="ECO:0000256" key="1">
    <source>
        <dbReference type="SAM" id="Phobius"/>
    </source>
</evidence>
<dbReference type="AlphaFoldDB" id="A0A916RQG9"/>
<proteinExistence type="predicted"/>
<name>A0A916RQG9_9BACI</name>
<protein>
    <submittedName>
        <fullName evidence="2">Uncharacterized protein</fullName>
    </submittedName>
</protein>
<keyword evidence="1" id="KW-1133">Transmembrane helix</keyword>
<comment type="caution">
    <text evidence="2">The sequence shown here is derived from an EMBL/GenBank/DDBJ whole genome shotgun (WGS) entry which is preliminary data.</text>
</comment>
<dbReference type="Proteomes" id="UP000613512">
    <property type="component" value="Unassembled WGS sequence"/>
</dbReference>
<organism evidence="2 3">
    <name type="scientific">Ornithinibacillus halotolerans</name>
    <dbReference type="NCBI Taxonomy" id="1274357"/>
    <lineage>
        <taxon>Bacteria</taxon>
        <taxon>Bacillati</taxon>
        <taxon>Bacillota</taxon>
        <taxon>Bacilli</taxon>
        <taxon>Bacillales</taxon>
        <taxon>Bacillaceae</taxon>
        <taxon>Ornithinibacillus</taxon>
    </lineage>
</organism>
<reference evidence="2" key="1">
    <citation type="journal article" date="2014" name="Int. J. Syst. Evol. Microbiol.">
        <title>Complete genome sequence of Corynebacterium casei LMG S-19264T (=DSM 44701T), isolated from a smear-ripened cheese.</title>
        <authorList>
            <consortium name="US DOE Joint Genome Institute (JGI-PGF)"/>
            <person name="Walter F."/>
            <person name="Albersmeier A."/>
            <person name="Kalinowski J."/>
            <person name="Ruckert C."/>
        </authorList>
    </citation>
    <scope>NUCLEOTIDE SEQUENCE</scope>
    <source>
        <strain evidence="2">CGMCC 1.12408</strain>
    </source>
</reference>